<evidence type="ECO:0000259" key="7">
    <source>
        <dbReference type="Pfam" id="PF07928"/>
    </source>
</evidence>
<feature type="domain" description="Vacuolar protein sorting-associated protein 54 C-terminal" evidence="7">
    <location>
        <begin position="124"/>
        <end position="232"/>
    </location>
</feature>
<evidence type="ECO:0000313" key="8">
    <source>
        <dbReference type="EMBL" id="KJH45503.1"/>
    </source>
</evidence>
<dbReference type="GO" id="GO:0006896">
    <property type="term" value="P:Golgi to vacuole transport"/>
    <property type="evidence" value="ECO:0007669"/>
    <property type="project" value="TreeGrafter"/>
</dbReference>
<evidence type="ECO:0000313" key="9">
    <source>
        <dbReference type="Proteomes" id="UP000053766"/>
    </source>
</evidence>
<dbReference type="EMBL" id="KN716404">
    <property type="protein sequence ID" value="KJH45503.1"/>
    <property type="molecule type" value="Genomic_DNA"/>
</dbReference>
<dbReference type="Proteomes" id="UP000053766">
    <property type="component" value="Unassembled WGS sequence"/>
</dbReference>
<keyword evidence="9" id="KW-1185">Reference proteome</keyword>
<evidence type="ECO:0000256" key="5">
    <source>
        <dbReference type="ARBA" id="ARBA00023034"/>
    </source>
</evidence>
<dbReference type="GO" id="GO:0042147">
    <property type="term" value="P:retrograde transport, endosome to Golgi"/>
    <property type="evidence" value="ECO:0007669"/>
    <property type="project" value="InterPro"/>
</dbReference>
<dbReference type="AlphaFoldDB" id="A0A0D8XLJ1"/>
<reference evidence="8 9" key="1">
    <citation type="submission" date="2013-11" db="EMBL/GenBank/DDBJ databases">
        <title>Draft genome of the bovine lungworm Dictyocaulus viviparus.</title>
        <authorList>
            <person name="Mitreva M."/>
        </authorList>
    </citation>
    <scope>NUCLEOTIDE SEQUENCE [LARGE SCALE GENOMIC DNA]</scope>
    <source>
        <strain evidence="8 9">HannoverDv2000</strain>
    </source>
</reference>
<evidence type="ECO:0000256" key="1">
    <source>
        <dbReference type="ARBA" id="ARBA00004601"/>
    </source>
</evidence>
<dbReference type="GO" id="GO:0015031">
    <property type="term" value="P:protein transport"/>
    <property type="evidence" value="ECO:0007669"/>
    <property type="project" value="UniProtKB-KW"/>
</dbReference>
<dbReference type="InterPro" id="IPR039745">
    <property type="entry name" value="Vps54"/>
</dbReference>
<proteinExistence type="inferred from homology"/>
<dbReference type="PANTHER" id="PTHR12965">
    <property type="entry name" value="VACUOLAR PROTEIN SORTING 54"/>
    <property type="match status" value="1"/>
</dbReference>
<name>A0A0D8XLJ1_DICVI</name>
<protein>
    <submittedName>
        <fullName evidence="8">Vps54-like protein</fullName>
    </submittedName>
</protein>
<keyword evidence="5" id="KW-0333">Golgi apparatus</keyword>
<dbReference type="GO" id="GO:0000938">
    <property type="term" value="C:GARP complex"/>
    <property type="evidence" value="ECO:0007669"/>
    <property type="project" value="InterPro"/>
</dbReference>
<evidence type="ECO:0000256" key="3">
    <source>
        <dbReference type="ARBA" id="ARBA00022448"/>
    </source>
</evidence>
<accession>A0A0D8XLJ1</accession>
<sequence length="273" mass="30693">MSIFEIQEGEQDNTTPEQLAQLILLARNYQKKCVDQGWHKAEPAAVSPLSMCLQKLCFEYIERFHTQRRSRMSAVLDAELWKASEVNEEIQCLVDESIRTNRLRNVTIPSPSTTARMSLMVANSAYVVAKSALVFIKILADYCECFVALPEFAADILSRVVELLKGFNSRCCQLILGAGALQLVGLKTISVRNLALASRSLQLIVHIVPLVTKEAELALKDDQVHLLRHIKQWEVSSSVPSPSFQQICRQMQKFHNGLSGIIPDEQVKVLLLF</sequence>
<dbReference type="GO" id="GO:0005829">
    <property type="term" value="C:cytosol"/>
    <property type="evidence" value="ECO:0007669"/>
    <property type="project" value="GOC"/>
</dbReference>
<evidence type="ECO:0000256" key="6">
    <source>
        <dbReference type="ARBA" id="ARBA00023054"/>
    </source>
</evidence>
<evidence type="ECO:0000256" key="4">
    <source>
        <dbReference type="ARBA" id="ARBA00022927"/>
    </source>
</evidence>
<reference evidence="9" key="2">
    <citation type="journal article" date="2016" name="Sci. Rep.">
        <title>Dictyocaulus viviparus genome, variome and transcriptome elucidate lungworm biology and support future intervention.</title>
        <authorList>
            <person name="McNulty S.N."/>
            <person name="Strube C."/>
            <person name="Rosa B.A."/>
            <person name="Martin J.C."/>
            <person name="Tyagi R."/>
            <person name="Choi Y.J."/>
            <person name="Wang Q."/>
            <person name="Hallsworth Pepin K."/>
            <person name="Zhang X."/>
            <person name="Ozersky P."/>
            <person name="Wilson R.K."/>
            <person name="Sternberg P.W."/>
            <person name="Gasser R.B."/>
            <person name="Mitreva M."/>
        </authorList>
    </citation>
    <scope>NUCLEOTIDE SEQUENCE [LARGE SCALE GENOMIC DNA]</scope>
    <source>
        <strain evidence="9">HannoverDv2000</strain>
    </source>
</reference>
<dbReference type="Pfam" id="PF07928">
    <property type="entry name" value="Vps54"/>
    <property type="match status" value="1"/>
</dbReference>
<dbReference type="OrthoDB" id="5859830at2759"/>
<dbReference type="Gene3D" id="1.20.1280.130">
    <property type="match status" value="1"/>
</dbReference>
<evidence type="ECO:0000256" key="2">
    <source>
        <dbReference type="ARBA" id="ARBA00009150"/>
    </source>
</evidence>
<dbReference type="GO" id="GO:0019905">
    <property type="term" value="F:syntaxin binding"/>
    <property type="evidence" value="ECO:0007669"/>
    <property type="project" value="TreeGrafter"/>
</dbReference>
<gene>
    <name evidence="8" type="ORF">DICVIV_08451</name>
</gene>
<dbReference type="STRING" id="29172.A0A0D8XLJ1"/>
<keyword evidence="6" id="KW-0175">Coiled coil</keyword>
<dbReference type="PANTHER" id="PTHR12965:SF0">
    <property type="entry name" value="VACUOLAR PROTEIN SORTING-ASSOCIATED PROTEIN 54"/>
    <property type="match status" value="1"/>
</dbReference>
<keyword evidence="3" id="KW-0813">Transport</keyword>
<keyword evidence="4" id="KW-0653">Protein transport</keyword>
<comment type="similarity">
    <text evidence="2">Belongs to the VPS54 family.</text>
</comment>
<comment type="subcellular location">
    <subcellularLocation>
        <location evidence="1">Golgi apparatus</location>
        <location evidence="1">trans-Golgi network</location>
    </subcellularLocation>
</comment>
<dbReference type="InterPro" id="IPR012501">
    <property type="entry name" value="Vps54_C"/>
</dbReference>
<organism evidence="8 9">
    <name type="scientific">Dictyocaulus viviparus</name>
    <name type="common">Bovine lungworm</name>
    <dbReference type="NCBI Taxonomy" id="29172"/>
    <lineage>
        <taxon>Eukaryota</taxon>
        <taxon>Metazoa</taxon>
        <taxon>Ecdysozoa</taxon>
        <taxon>Nematoda</taxon>
        <taxon>Chromadorea</taxon>
        <taxon>Rhabditida</taxon>
        <taxon>Rhabditina</taxon>
        <taxon>Rhabditomorpha</taxon>
        <taxon>Strongyloidea</taxon>
        <taxon>Metastrongylidae</taxon>
        <taxon>Dictyocaulus</taxon>
    </lineage>
</organism>